<feature type="compositionally biased region" description="Gly residues" evidence="1">
    <location>
        <begin position="120"/>
        <end position="138"/>
    </location>
</feature>
<dbReference type="WBParaSite" id="maker-unitig_39903-snap-gene-0.2-mRNA-1">
    <property type="protein sequence ID" value="maker-unitig_39903-snap-gene-0.2-mRNA-1"/>
    <property type="gene ID" value="maker-unitig_39903-snap-gene-0.2"/>
</dbReference>
<sequence length="385" mass="41333">AGGGGAALSTRRRRHLPVAAEVARSQQRPRGRPGGTSRKRTPQPDSHNYRGFGGSNGQRGFTKTDAVSLGGLSNNWVGGEAGSATTTWAASVARRRRLQRSQRRRRRLQRRRSRLAEAPGGSGGGSYCGGSGCSGINGGKPPKQASVTVNGAAEHEAPASTELRQQPNATTLRAELVAEHLTFAAATPNDPEQESTKTAEQSRSSSRSKRSSDKSKKKQAKARESCKSKKAAKSKRSSREAREAQRSKQEAAKASREAAKSKSSKQRQMACKQTNNQFKLPTPEVWRVIKSKKNSNNAKANRAQATGQARRDRPSCQSQQSVCRRLANSVLCVDEAASGYTTSARCAVDAPGQMGKPMIDPSAHRADDILDLPQAAQDAVREVQP</sequence>
<organism evidence="2 3">
    <name type="scientific">Macrostomum lignano</name>
    <dbReference type="NCBI Taxonomy" id="282301"/>
    <lineage>
        <taxon>Eukaryota</taxon>
        <taxon>Metazoa</taxon>
        <taxon>Spiralia</taxon>
        <taxon>Lophotrochozoa</taxon>
        <taxon>Platyhelminthes</taxon>
        <taxon>Rhabditophora</taxon>
        <taxon>Macrostomorpha</taxon>
        <taxon>Macrostomida</taxon>
        <taxon>Macrostomidae</taxon>
        <taxon>Macrostomum</taxon>
    </lineage>
</organism>
<dbReference type="Proteomes" id="UP000095280">
    <property type="component" value="Unplaced"/>
</dbReference>
<proteinExistence type="predicted"/>
<feature type="compositionally biased region" description="Basic and acidic residues" evidence="1">
    <location>
        <begin position="237"/>
        <end position="260"/>
    </location>
</feature>
<feature type="compositionally biased region" description="Polar residues" evidence="1">
    <location>
        <begin position="162"/>
        <end position="171"/>
    </location>
</feature>
<feature type="compositionally biased region" description="Basic residues" evidence="1">
    <location>
        <begin position="27"/>
        <end position="41"/>
    </location>
</feature>
<reference evidence="3" key="1">
    <citation type="submission" date="2016-11" db="UniProtKB">
        <authorList>
            <consortium name="WormBaseParasite"/>
        </authorList>
    </citation>
    <scope>IDENTIFICATION</scope>
</reference>
<feature type="region of interest" description="Disordered" evidence="1">
    <location>
        <begin position="1"/>
        <end position="318"/>
    </location>
</feature>
<feature type="compositionally biased region" description="Basic residues" evidence="1">
    <location>
        <begin position="93"/>
        <end position="113"/>
    </location>
</feature>
<name>A0A1I8FM32_9PLAT</name>
<protein>
    <submittedName>
        <fullName evidence="3">G-patch domain-containing protein</fullName>
    </submittedName>
</protein>
<accession>A0A1I8FM32</accession>
<dbReference type="AlphaFoldDB" id="A0A1I8FM32"/>
<evidence type="ECO:0000256" key="1">
    <source>
        <dbReference type="SAM" id="MobiDB-lite"/>
    </source>
</evidence>
<keyword evidence="2" id="KW-1185">Reference proteome</keyword>
<evidence type="ECO:0000313" key="2">
    <source>
        <dbReference type="Proteomes" id="UP000095280"/>
    </source>
</evidence>
<evidence type="ECO:0000313" key="3">
    <source>
        <dbReference type="WBParaSite" id="maker-unitig_39903-snap-gene-0.2-mRNA-1"/>
    </source>
</evidence>